<accession>A0A383AQV5</accession>
<organism evidence="1">
    <name type="scientific">marine metagenome</name>
    <dbReference type="NCBI Taxonomy" id="408172"/>
    <lineage>
        <taxon>unclassified sequences</taxon>
        <taxon>metagenomes</taxon>
        <taxon>ecological metagenomes</taxon>
    </lineage>
</organism>
<evidence type="ECO:0000313" key="1">
    <source>
        <dbReference type="EMBL" id="SVE09961.1"/>
    </source>
</evidence>
<gene>
    <name evidence="1" type="ORF">METZ01_LOCUS462815</name>
</gene>
<name>A0A383AQV5_9ZZZZ</name>
<sequence>MSNKSISEIIDNASDKEMKEILFAVLRWFKKKGLGNPFNYNRSFEWLQSEILGFKLTTVGGGSDGEHCNGIYGPIDSTAEFKATIYKGRTKKGDEKAHSFSYNGTTRKDNLEEQEDYCRIKIMRDPF</sequence>
<proteinExistence type="predicted"/>
<dbReference type="AlphaFoldDB" id="A0A383AQV5"/>
<feature type="non-terminal residue" evidence="1">
    <location>
        <position position="127"/>
    </location>
</feature>
<dbReference type="EMBL" id="UINC01194059">
    <property type="protein sequence ID" value="SVE09961.1"/>
    <property type="molecule type" value="Genomic_DNA"/>
</dbReference>
<reference evidence="1" key="1">
    <citation type="submission" date="2018-05" db="EMBL/GenBank/DDBJ databases">
        <authorList>
            <person name="Lanie J.A."/>
            <person name="Ng W.-L."/>
            <person name="Kazmierczak K.M."/>
            <person name="Andrzejewski T.M."/>
            <person name="Davidsen T.M."/>
            <person name="Wayne K.J."/>
            <person name="Tettelin H."/>
            <person name="Glass J.I."/>
            <person name="Rusch D."/>
            <person name="Podicherti R."/>
            <person name="Tsui H.-C.T."/>
            <person name="Winkler M.E."/>
        </authorList>
    </citation>
    <scope>NUCLEOTIDE SEQUENCE</scope>
</reference>
<protein>
    <submittedName>
        <fullName evidence="1">Uncharacterized protein</fullName>
    </submittedName>
</protein>